<evidence type="ECO:0000256" key="4">
    <source>
        <dbReference type="ARBA" id="ARBA00022989"/>
    </source>
</evidence>
<feature type="compositionally biased region" description="Polar residues" evidence="6">
    <location>
        <begin position="28"/>
        <end position="37"/>
    </location>
</feature>
<feature type="transmembrane region" description="Helical" evidence="7">
    <location>
        <begin position="136"/>
        <end position="155"/>
    </location>
</feature>
<name>A0A8J5P6R6_FUSOX</name>
<evidence type="ECO:0000259" key="8">
    <source>
        <dbReference type="PROSITE" id="PS50850"/>
    </source>
</evidence>
<evidence type="ECO:0000256" key="6">
    <source>
        <dbReference type="SAM" id="MobiDB-lite"/>
    </source>
</evidence>
<feature type="transmembrane region" description="Helical" evidence="7">
    <location>
        <begin position="435"/>
        <end position="456"/>
    </location>
</feature>
<keyword evidence="5 7" id="KW-0472">Membrane</keyword>
<feature type="compositionally biased region" description="Low complexity" evidence="6">
    <location>
        <begin position="1"/>
        <end position="11"/>
    </location>
</feature>
<evidence type="ECO:0000313" key="9">
    <source>
        <dbReference type="EMBL" id="KAG7412727.1"/>
    </source>
</evidence>
<evidence type="ECO:0000256" key="3">
    <source>
        <dbReference type="ARBA" id="ARBA00022692"/>
    </source>
</evidence>
<evidence type="ECO:0000256" key="5">
    <source>
        <dbReference type="ARBA" id="ARBA00023136"/>
    </source>
</evidence>
<evidence type="ECO:0000256" key="1">
    <source>
        <dbReference type="ARBA" id="ARBA00004141"/>
    </source>
</evidence>
<feature type="region of interest" description="Disordered" evidence="6">
    <location>
        <begin position="1"/>
        <end position="57"/>
    </location>
</feature>
<feature type="transmembrane region" description="Helical" evidence="7">
    <location>
        <begin position="403"/>
        <end position="423"/>
    </location>
</feature>
<dbReference type="GO" id="GO:0022857">
    <property type="term" value="F:transmembrane transporter activity"/>
    <property type="evidence" value="ECO:0007669"/>
    <property type="project" value="InterPro"/>
</dbReference>
<dbReference type="EMBL" id="JAELUQ010000006">
    <property type="protein sequence ID" value="KAG7412727.1"/>
    <property type="molecule type" value="Genomic_DNA"/>
</dbReference>
<feature type="transmembrane region" description="Helical" evidence="7">
    <location>
        <begin position="299"/>
        <end position="319"/>
    </location>
</feature>
<feature type="transmembrane region" description="Helical" evidence="7">
    <location>
        <begin position="339"/>
        <end position="364"/>
    </location>
</feature>
<organism evidence="9 10">
    <name type="scientific">Fusarium oxysporum f. sp. rapae</name>
    <dbReference type="NCBI Taxonomy" id="485398"/>
    <lineage>
        <taxon>Eukaryota</taxon>
        <taxon>Fungi</taxon>
        <taxon>Dikarya</taxon>
        <taxon>Ascomycota</taxon>
        <taxon>Pezizomycotina</taxon>
        <taxon>Sordariomycetes</taxon>
        <taxon>Hypocreomycetidae</taxon>
        <taxon>Hypocreales</taxon>
        <taxon>Nectriaceae</taxon>
        <taxon>Fusarium</taxon>
        <taxon>Fusarium oxysporum species complex</taxon>
    </lineage>
</organism>
<feature type="domain" description="Major facilitator superfamily (MFS) profile" evidence="8">
    <location>
        <begin position="72"/>
        <end position="565"/>
    </location>
</feature>
<dbReference type="InterPro" id="IPR011701">
    <property type="entry name" value="MFS"/>
</dbReference>
<dbReference type="CDD" id="cd17502">
    <property type="entry name" value="MFS_Azr1_MDR_like"/>
    <property type="match status" value="1"/>
</dbReference>
<dbReference type="InterPro" id="IPR020846">
    <property type="entry name" value="MFS_dom"/>
</dbReference>
<dbReference type="GO" id="GO:0005886">
    <property type="term" value="C:plasma membrane"/>
    <property type="evidence" value="ECO:0007669"/>
    <property type="project" value="TreeGrafter"/>
</dbReference>
<feature type="compositionally biased region" description="Basic and acidic residues" evidence="6">
    <location>
        <begin position="16"/>
        <end position="27"/>
    </location>
</feature>
<dbReference type="PROSITE" id="PS50850">
    <property type="entry name" value="MFS"/>
    <property type="match status" value="1"/>
</dbReference>
<feature type="transmembrane region" description="Helical" evidence="7">
    <location>
        <begin position="268"/>
        <end position="287"/>
    </location>
</feature>
<feature type="transmembrane region" description="Helical" evidence="7">
    <location>
        <begin position="71"/>
        <end position="95"/>
    </location>
</feature>
<evidence type="ECO:0000256" key="7">
    <source>
        <dbReference type="SAM" id="Phobius"/>
    </source>
</evidence>
<feature type="transmembrane region" description="Helical" evidence="7">
    <location>
        <begin position="542"/>
        <end position="560"/>
    </location>
</feature>
<evidence type="ECO:0000313" key="10">
    <source>
        <dbReference type="Proteomes" id="UP000694050"/>
    </source>
</evidence>
<reference evidence="9" key="1">
    <citation type="submission" date="2021-04" db="EMBL/GenBank/DDBJ databases">
        <title>First draft genome resource for Brassicaceae pathogens Fusarium oxysporum f. sp. raphani and Fusarium oxysporum f. sp. rapae.</title>
        <authorList>
            <person name="Asai S."/>
        </authorList>
    </citation>
    <scope>NUCLEOTIDE SEQUENCE</scope>
    <source>
        <strain evidence="9">Tf1208</strain>
    </source>
</reference>
<feature type="transmembrane region" description="Helical" evidence="7">
    <location>
        <begin position="193"/>
        <end position="213"/>
    </location>
</feature>
<dbReference type="Pfam" id="PF07690">
    <property type="entry name" value="MFS_1"/>
    <property type="match status" value="1"/>
</dbReference>
<accession>A0A8J5P6R6</accession>
<feature type="transmembrane region" description="Helical" evidence="7">
    <location>
        <begin position="225"/>
        <end position="248"/>
    </location>
</feature>
<feature type="compositionally biased region" description="Polar residues" evidence="6">
    <location>
        <begin position="46"/>
        <end position="57"/>
    </location>
</feature>
<sequence length="582" mass="62257">MATTTPATAPTNAMVEETRLSSDERTEVGSNNILDTSADNKEQAGQAGSVTASNNAADEQPQYPGAAKLTLIISSLCLAIFLVALDQTIIAPALGAITAQFQSVKDIGWYGSSYLLTTTALQPMYGTIYKYFNVKIAYLTAVFIFEIGSLISAVAPSSVAFIVGRAIAGIGTAGLFSGSIVILSLIMPLEKRPLAFGLVGGMWGIASVAGPLLGGAFTEHATWRWCFYINLPIGGLAMIIVFFFVHVNRNDSDTINMTFMDRIRKLDLAGAAIFIPAIVCLLLALQWGGAEYPWNNSRIIGLFCGFGAMIAIFIGIQLWKGDQGTLPPRLFKNRNTLSAIIFAMFFGAGFFPLIYYLSLYFQAIQGVSAVQAGIKILPLLLATVLCSIVSGGIITAIGYYNYVIIPCMVLYTVGCGMLTTLDVHSPLGEWFGYQVIAGLGIGAGFQIGVLIIQTVLPQEWVPVGTAVVQFGQAFGGAIFVAVSQTVFQNGLIDTLKADNIGIDPTIFINTGASEIEETLRKMGRLDALDTVLDAYMKGLRDTFYISLACAACALITCLCFQWKSVKKGPDGEDRKPEPAVPV</sequence>
<dbReference type="FunFam" id="1.20.1250.20:FF:000196">
    <property type="entry name" value="MFS toxin efflux pump (AflT)"/>
    <property type="match status" value="1"/>
</dbReference>
<feature type="transmembrane region" description="Helical" evidence="7">
    <location>
        <begin position="376"/>
        <end position="397"/>
    </location>
</feature>
<dbReference type="PANTHER" id="PTHR23501:SF198">
    <property type="entry name" value="AZOLE RESISTANCE PROTEIN 1-RELATED"/>
    <property type="match status" value="1"/>
</dbReference>
<dbReference type="Proteomes" id="UP000694050">
    <property type="component" value="Unassembled WGS sequence"/>
</dbReference>
<keyword evidence="2" id="KW-0813">Transport</keyword>
<feature type="transmembrane region" description="Helical" evidence="7">
    <location>
        <begin position="107"/>
        <end position="124"/>
    </location>
</feature>
<keyword evidence="4 7" id="KW-1133">Transmembrane helix</keyword>
<comment type="caution">
    <text evidence="9">The sequence shown here is derived from an EMBL/GenBank/DDBJ whole genome shotgun (WGS) entry which is preliminary data.</text>
</comment>
<gene>
    <name evidence="9" type="primary">roqT-3</name>
    <name evidence="9" type="ORF">Forpe1208_v009248</name>
</gene>
<evidence type="ECO:0000256" key="2">
    <source>
        <dbReference type="ARBA" id="ARBA00022448"/>
    </source>
</evidence>
<keyword evidence="3 7" id="KW-0812">Transmembrane</keyword>
<dbReference type="PANTHER" id="PTHR23501">
    <property type="entry name" value="MAJOR FACILITATOR SUPERFAMILY"/>
    <property type="match status" value="1"/>
</dbReference>
<protein>
    <submittedName>
        <fullName evidence="9">Efflux pump roqT</fullName>
    </submittedName>
</protein>
<feature type="transmembrane region" description="Helical" evidence="7">
    <location>
        <begin position="167"/>
        <end position="187"/>
    </location>
</feature>
<comment type="subcellular location">
    <subcellularLocation>
        <location evidence="1">Membrane</location>
        <topology evidence="1">Multi-pass membrane protein</topology>
    </subcellularLocation>
</comment>
<proteinExistence type="predicted"/>
<dbReference type="AlphaFoldDB" id="A0A8J5P6R6"/>